<evidence type="ECO:0008006" key="2">
    <source>
        <dbReference type="Google" id="ProtNLM"/>
    </source>
</evidence>
<dbReference type="InterPro" id="IPR029063">
    <property type="entry name" value="SAM-dependent_MTases_sf"/>
</dbReference>
<name>A0A382C9R8_9ZZZZ</name>
<dbReference type="SUPFAM" id="SSF53335">
    <property type="entry name" value="S-adenosyl-L-methionine-dependent methyltransferases"/>
    <property type="match status" value="1"/>
</dbReference>
<protein>
    <recommendedName>
        <fullName evidence="2">Methyltransferase domain-containing protein</fullName>
    </recommendedName>
</protein>
<dbReference type="Gene3D" id="3.40.50.150">
    <property type="entry name" value="Vaccinia Virus protein VP39"/>
    <property type="match status" value="1"/>
</dbReference>
<dbReference type="Pfam" id="PF13578">
    <property type="entry name" value="Methyltransf_24"/>
    <property type="match status" value="1"/>
</dbReference>
<gene>
    <name evidence="1" type="ORF">METZ01_LOCUS175680</name>
</gene>
<sequence length="177" mass="20600">MVVKNFVFNDLKTKKEKNDLIEFLRHQTNVEFGGYRMFDGTRTHLMHTPEELSDLISFLKNNEKSKKRKLENFLEVGYSSGKTNTIFNKFFNFKQIIAIDDFTAEMSSTDLLVNLKRKNLTLICGDSYKTKNQKIIKKFAPFDLIFVDASHEYQNVIKDLNNYSNLLSNNGILVAHD</sequence>
<proteinExistence type="predicted"/>
<organism evidence="1">
    <name type="scientific">marine metagenome</name>
    <dbReference type="NCBI Taxonomy" id="408172"/>
    <lineage>
        <taxon>unclassified sequences</taxon>
        <taxon>metagenomes</taxon>
        <taxon>ecological metagenomes</taxon>
    </lineage>
</organism>
<evidence type="ECO:0000313" key="1">
    <source>
        <dbReference type="EMBL" id="SVB22826.1"/>
    </source>
</evidence>
<feature type="non-terminal residue" evidence="1">
    <location>
        <position position="177"/>
    </location>
</feature>
<dbReference type="AlphaFoldDB" id="A0A382C9R8"/>
<accession>A0A382C9R8</accession>
<dbReference type="EMBL" id="UINC01033476">
    <property type="protein sequence ID" value="SVB22826.1"/>
    <property type="molecule type" value="Genomic_DNA"/>
</dbReference>
<reference evidence="1" key="1">
    <citation type="submission" date="2018-05" db="EMBL/GenBank/DDBJ databases">
        <authorList>
            <person name="Lanie J.A."/>
            <person name="Ng W.-L."/>
            <person name="Kazmierczak K.M."/>
            <person name="Andrzejewski T.M."/>
            <person name="Davidsen T.M."/>
            <person name="Wayne K.J."/>
            <person name="Tettelin H."/>
            <person name="Glass J.I."/>
            <person name="Rusch D."/>
            <person name="Podicherti R."/>
            <person name="Tsui H.-C.T."/>
            <person name="Winkler M.E."/>
        </authorList>
    </citation>
    <scope>NUCLEOTIDE SEQUENCE</scope>
</reference>